<dbReference type="Proteomes" id="UP000265719">
    <property type="component" value="Chromosome"/>
</dbReference>
<accession>A0AA97M3G8</accession>
<dbReference type="KEGG" id="thao:NI17_020820"/>
<keyword evidence="4" id="KW-1185">Reference proteome</keyword>
<feature type="region of interest" description="Disordered" evidence="1">
    <location>
        <begin position="1"/>
        <end position="116"/>
    </location>
</feature>
<dbReference type="InterPro" id="IPR012338">
    <property type="entry name" value="Beta-lactam/transpept-like"/>
</dbReference>
<dbReference type="Pfam" id="PF00144">
    <property type="entry name" value="Beta-lactamase"/>
    <property type="match status" value="1"/>
</dbReference>
<feature type="compositionally biased region" description="Low complexity" evidence="1">
    <location>
        <begin position="84"/>
        <end position="95"/>
    </location>
</feature>
<proteinExistence type="predicted"/>
<dbReference type="InterPro" id="IPR001466">
    <property type="entry name" value="Beta-lactam-related"/>
</dbReference>
<dbReference type="InterPro" id="IPR052907">
    <property type="entry name" value="Beta-lactamase/esterase"/>
</dbReference>
<evidence type="ECO:0000313" key="4">
    <source>
        <dbReference type="Proteomes" id="UP000265719"/>
    </source>
</evidence>
<dbReference type="EMBL" id="CP063196">
    <property type="protein sequence ID" value="UOE19169.1"/>
    <property type="molecule type" value="Genomic_DNA"/>
</dbReference>
<evidence type="ECO:0000256" key="1">
    <source>
        <dbReference type="SAM" id="MobiDB-lite"/>
    </source>
</evidence>
<organism evidence="3 4">
    <name type="scientific">Thermobifida halotolerans</name>
    <dbReference type="NCBI Taxonomy" id="483545"/>
    <lineage>
        <taxon>Bacteria</taxon>
        <taxon>Bacillati</taxon>
        <taxon>Actinomycetota</taxon>
        <taxon>Actinomycetes</taxon>
        <taxon>Streptosporangiales</taxon>
        <taxon>Nocardiopsidaceae</taxon>
        <taxon>Thermobifida</taxon>
    </lineage>
</organism>
<feature type="compositionally biased region" description="Basic and acidic residues" evidence="1">
    <location>
        <begin position="43"/>
        <end position="56"/>
    </location>
</feature>
<name>A0AA97M3G8_9ACTN</name>
<reference evidence="3" key="1">
    <citation type="submission" date="2020-10" db="EMBL/GenBank/DDBJ databases">
        <title>De novo genome project of the cellulose decomposer Thermobifida halotolerans type strain.</title>
        <authorList>
            <person name="Nagy I."/>
            <person name="Horvath B."/>
            <person name="Kukolya J."/>
            <person name="Nagy I."/>
            <person name="Orsini M."/>
        </authorList>
    </citation>
    <scope>NUCLEOTIDE SEQUENCE</scope>
    <source>
        <strain evidence="3">DSM 44931</strain>
    </source>
</reference>
<dbReference type="PANTHER" id="PTHR43319">
    <property type="entry name" value="BETA-LACTAMASE-RELATED"/>
    <property type="match status" value="1"/>
</dbReference>
<evidence type="ECO:0000313" key="3">
    <source>
        <dbReference type="EMBL" id="UOE19169.1"/>
    </source>
</evidence>
<dbReference type="AlphaFoldDB" id="A0AA97M3G8"/>
<protein>
    <submittedName>
        <fullName evidence="3">Beta-lactamase family protein</fullName>
    </submittedName>
</protein>
<dbReference type="Gene3D" id="3.40.710.10">
    <property type="entry name" value="DD-peptidase/beta-lactamase superfamily"/>
    <property type="match status" value="1"/>
</dbReference>
<dbReference type="SUPFAM" id="SSF56601">
    <property type="entry name" value="beta-lactamase/transpeptidase-like"/>
    <property type="match status" value="1"/>
</dbReference>
<sequence length="486" mass="50748">MGPTPPAGGVRRPGQRAAPRQGGPPQLTSGAATAGPDAAPSRRARESPRSRPEPGRARNRGPRPLHRVAWSRSDAPAALLCDVRSNSRSSAASRPPRGRRPPGGLRAGRGAASGREVHVSVPIDGSVEPRFAAVRDVLADLVETGKETGAGVSVWHRGREVVGLSAGWTDAARSRPWRRDTLVNVFSVGKPLAALAALVAFARRKVDLDTPVARLWPDYAAAGKERTTLRQMLAHQAGQPAFPASAAGVGALDDAGLRAALAAAAPEHRPGAGVAEHALTYGHLLDGAVRGAVGVPLAGVFAETVPERPGSGLWFGVPEESLHRVADLEVGTPHWTADYLADPDSLPARALTVPHGVLHTGFLNSTAWRRASFPAVGLHASASALGAFYASLTDGEGPVARLLGPALHAEYLSPQARGVDGFVGRDTVWTLGFQRDDESVGMGGIGGSAAWWSFRHGYALAYLTRRMADHSRVAAIADEVEKALGA</sequence>
<feature type="domain" description="Beta-lactamase-related" evidence="2">
    <location>
        <begin position="135"/>
        <end position="477"/>
    </location>
</feature>
<feature type="compositionally biased region" description="Low complexity" evidence="1">
    <location>
        <begin position="102"/>
        <end position="114"/>
    </location>
</feature>
<gene>
    <name evidence="3" type="ORF">NI17_020820</name>
</gene>
<dbReference type="PANTHER" id="PTHR43319:SF3">
    <property type="entry name" value="BETA-LACTAMASE-RELATED DOMAIN-CONTAINING PROTEIN"/>
    <property type="match status" value="1"/>
</dbReference>
<evidence type="ECO:0000259" key="2">
    <source>
        <dbReference type="Pfam" id="PF00144"/>
    </source>
</evidence>
<feature type="compositionally biased region" description="Basic residues" evidence="1">
    <location>
        <begin position="57"/>
        <end position="66"/>
    </location>
</feature>